<reference evidence="3" key="2">
    <citation type="submission" date="2020-05" db="UniProtKB">
        <authorList>
            <consortium name="EnsemblMetazoa"/>
        </authorList>
    </citation>
    <scope>IDENTIFICATION</scope>
</reference>
<dbReference type="EMBL" id="KE524244">
    <property type="protein sequence ID" value="KFB35164.1"/>
    <property type="molecule type" value="Genomic_DNA"/>
</dbReference>
<dbReference type="EnsemblMetazoa" id="ASIC001091-RA">
    <property type="protein sequence ID" value="ASIC001091-PA"/>
    <property type="gene ID" value="ASIC001091"/>
</dbReference>
<evidence type="ECO:0000313" key="3">
    <source>
        <dbReference type="EnsemblMetazoa" id="ASIC001091-PA"/>
    </source>
</evidence>
<dbReference type="EMBL" id="ATLV01004857">
    <property type="status" value="NOT_ANNOTATED_CDS"/>
    <property type="molecule type" value="Genomic_DNA"/>
</dbReference>
<proteinExistence type="predicted"/>
<dbReference type="OrthoDB" id="9809660at2759"/>
<dbReference type="AlphaFoldDB" id="A0A084VB20"/>
<evidence type="ECO:0000313" key="2">
    <source>
        <dbReference type="EMBL" id="KFB35164.1"/>
    </source>
</evidence>
<dbReference type="Proteomes" id="UP000030765">
    <property type="component" value="Unassembled WGS sequence"/>
</dbReference>
<name>A0A084VB20_ANOSI</name>
<accession>A0A084VB20</accession>
<organism evidence="2">
    <name type="scientific">Anopheles sinensis</name>
    <name type="common">Mosquito</name>
    <dbReference type="NCBI Taxonomy" id="74873"/>
    <lineage>
        <taxon>Eukaryota</taxon>
        <taxon>Metazoa</taxon>
        <taxon>Ecdysozoa</taxon>
        <taxon>Arthropoda</taxon>
        <taxon>Hexapoda</taxon>
        <taxon>Insecta</taxon>
        <taxon>Pterygota</taxon>
        <taxon>Neoptera</taxon>
        <taxon>Endopterygota</taxon>
        <taxon>Diptera</taxon>
        <taxon>Nematocera</taxon>
        <taxon>Culicoidea</taxon>
        <taxon>Culicidae</taxon>
        <taxon>Anophelinae</taxon>
        <taxon>Anopheles</taxon>
    </lineage>
</organism>
<feature type="region of interest" description="Disordered" evidence="1">
    <location>
        <begin position="121"/>
        <end position="142"/>
    </location>
</feature>
<evidence type="ECO:0000256" key="1">
    <source>
        <dbReference type="SAM" id="MobiDB-lite"/>
    </source>
</evidence>
<keyword evidence="4" id="KW-1185">Reference proteome</keyword>
<feature type="region of interest" description="Disordered" evidence="1">
    <location>
        <begin position="200"/>
        <end position="224"/>
    </location>
</feature>
<evidence type="ECO:0000313" key="4">
    <source>
        <dbReference type="Proteomes" id="UP000030765"/>
    </source>
</evidence>
<gene>
    <name evidence="2" type="ORF">ZHAS_00001091</name>
</gene>
<dbReference type="VEuPathDB" id="VectorBase:ASIC001091"/>
<protein>
    <submittedName>
        <fullName evidence="2 3">Uncharacterized protein</fullName>
    </submittedName>
</protein>
<sequence>MVLVLTALPAVKEGGLKVLAAVKEGGLKVLVAVKEGGLKVLAAMKEGGLKVLAAVKEGGLKVLAAVKEGGLKVLAAMKEGGLKVLAAIKKYFFYSLHKPHSSRRPLPRGLGQAAGAWLLSKQAPTRRPSRRPTSGLTRPHQHSALMAAPDEVSGDTFCYCHTIVLAARSGSLRDCRGLGWRERVAAGFIRQRRLNCHPAPAPAPVDTVGGPAARTGDDCSRKQAPAEGSLVGVARPKWGGWPTPKYLNLRTWG</sequence>
<reference evidence="2 4" key="1">
    <citation type="journal article" date="2014" name="BMC Genomics">
        <title>Genome sequence of Anopheles sinensis provides insight into genetics basis of mosquito competence for malaria parasites.</title>
        <authorList>
            <person name="Zhou D."/>
            <person name="Zhang D."/>
            <person name="Ding G."/>
            <person name="Shi L."/>
            <person name="Hou Q."/>
            <person name="Ye Y."/>
            <person name="Xu Y."/>
            <person name="Zhou H."/>
            <person name="Xiong C."/>
            <person name="Li S."/>
            <person name="Yu J."/>
            <person name="Hong S."/>
            <person name="Yu X."/>
            <person name="Zou P."/>
            <person name="Chen C."/>
            <person name="Chang X."/>
            <person name="Wang W."/>
            <person name="Lv Y."/>
            <person name="Sun Y."/>
            <person name="Ma L."/>
            <person name="Shen B."/>
            <person name="Zhu C."/>
        </authorList>
    </citation>
    <scope>NUCLEOTIDE SEQUENCE [LARGE SCALE GENOMIC DNA]</scope>
</reference>